<evidence type="ECO:0000259" key="6">
    <source>
        <dbReference type="Pfam" id="PF25917"/>
    </source>
</evidence>
<proteinExistence type="inferred from homology"/>
<dbReference type="InterPro" id="IPR006143">
    <property type="entry name" value="RND_pump_MFP"/>
</dbReference>
<dbReference type="STRING" id="391625.PPSIR1_36367"/>
<dbReference type="InterPro" id="IPR058627">
    <property type="entry name" value="MdtA-like_C"/>
</dbReference>
<feature type="signal peptide" evidence="5">
    <location>
        <begin position="1"/>
        <end position="20"/>
    </location>
</feature>
<evidence type="ECO:0000256" key="1">
    <source>
        <dbReference type="ARBA" id="ARBA00004196"/>
    </source>
</evidence>
<dbReference type="EMBL" id="ABCS01000012">
    <property type="protein sequence ID" value="EDM80242.1"/>
    <property type="molecule type" value="Genomic_DNA"/>
</dbReference>
<dbReference type="Gene3D" id="2.40.420.20">
    <property type="match status" value="1"/>
</dbReference>
<dbReference type="Gene3D" id="1.10.287.470">
    <property type="entry name" value="Helix hairpin bin"/>
    <property type="match status" value="1"/>
</dbReference>
<organism evidence="8 9">
    <name type="scientific">Plesiocystis pacifica SIR-1</name>
    <dbReference type="NCBI Taxonomy" id="391625"/>
    <lineage>
        <taxon>Bacteria</taxon>
        <taxon>Pseudomonadati</taxon>
        <taxon>Myxococcota</taxon>
        <taxon>Polyangia</taxon>
        <taxon>Nannocystales</taxon>
        <taxon>Nannocystaceae</taxon>
        <taxon>Plesiocystis</taxon>
    </lineage>
</organism>
<dbReference type="SUPFAM" id="SSF111369">
    <property type="entry name" value="HlyD-like secretion proteins"/>
    <property type="match status" value="1"/>
</dbReference>
<dbReference type="Pfam" id="PF25967">
    <property type="entry name" value="RND-MFP_C"/>
    <property type="match status" value="1"/>
</dbReference>
<feature type="domain" description="Multidrug resistance protein MdtA-like barrel-sandwich hybrid" evidence="6">
    <location>
        <begin position="79"/>
        <end position="205"/>
    </location>
</feature>
<dbReference type="GO" id="GO:0015562">
    <property type="term" value="F:efflux transmembrane transporter activity"/>
    <property type="evidence" value="ECO:0007669"/>
    <property type="project" value="TreeGrafter"/>
</dbReference>
<evidence type="ECO:0000256" key="2">
    <source>
        <dbReference type="ARBA" id="ARBA00009477"/>
    </source>
</evidence>
<evidence type="ECO:0000313" key="9">
    <source>
        <dbReference type="Proteomes" id="UP000005801"/>
    </source>
</evidence>
<feature type="coiled-coil region" evidence="4">
    <location>
        <begin position="117"/>
        <end position="175"/>
    </location>
</feature>
<dbReference type="NCBIfam" id="TIGR01730">
    <property type="entry name" value="RND_mfp"/>
    <property type="match status" value="1"/>
</dbReference>
<feature type="chain" id="PRO_5002693536" evidence="5">
    <location>
        <begin position="21"/>
        <end position="385"/>
    </location>
</feature>
<feature type="domain" description="Multidrug resistance protein MdtA-like C-terminal permuted SH3" evidence="7">
    <location>
        <begin position="310"/>
        <end position="369"/>
    </location>
</feature>
<comment type="similarity">
    <text evidence="2">Belongs to the membrane fusion protein (MFP) (TC 8.A.1) family.</text>
</comment>
<dbReference type="Gene3D" id="2.40.50.100">
    <property type="match status" value="1"/>
</dbReference>
<comment type="subcellular location">
    <subcellularLocation>
        <location evidence="1">Cell envelope</location>
    </subcellularLocation>
</comment>
<dbReference type="Proteomes" id="UP000005801">
    <property type="component" value="Unassembled WGS sequence"/>
</dbReference>
<keyword evidence="9" id="KW-1185">Reference proteome</keyword>
<dbReference type="InterPro" id="IPR058625">
    <property type="entry name" value="MdtA-like_BSH"/>
</dbReference>
<accession>A6G1H8</accession>
<reference evidence="8 9" key="1">
    <citation type="submission" date="2007-06" db="EMBL/GenBank/DDBJ databases">
        <authorList>
            <person name="Shimkets L."/>
            <person name="Ferriera S."/>
            <person name="Johnson J."/>
            <person name="Kravitz S."/>
            <person name="Beeson K."/>
            <person name="Sutton G."/>
            <person name="Rogers Y.-H."/>
            <person name="Friedman R."/>
            <person name="Frazier M."/>
            <person name="Venter J.C."/>
        </authorList>
    </citation>
    <scope>NUCLEOTIDE SEQUENCE [LARGE SCALE GENOMIC DNA]</scope>
    <source>
        <strain evidence="8 9">SIR-1</strain>
    </source>
</reference>
<dbReference type="PANTHER" id="PTHR30469">
    <property type="entry name" value="MULTIDRUG RESISTANCE PROTEIN MDTA"/>
    <property type="match status" value="1"/>
</dbReference>
<evidence type="ECO:0000256" key="5">
    <source>
        <dbReference type="SAM" id="SignalP"/>
    </source>
</evidence>
<evidence type="ECO:0000256" key="4">
    <source>
        <dbReference type="SAM" id="Coils"/>
    </source>
</evidence>
<dbReference type="GO" id="GO:1990281">
    <property type="term" value="C:efflux pump complex"/>
    <property type="evidence" value="ECO:0007669"/>
    <property type="project" value="TreeGrafter"/>
</dbReference>
<name>A6G1H8_9BACT</name>
<keyword evidence="3" id="KW-0813">Transport</keyword>
<protein>
    <submittedName>
        <fullName evidence="8">Secretion protein HlyD</fullName>
    </submittedName>
</protein>
<gene>
    <name evidence="8" type="ORF">PPSIR1_36367</name>
</gene>
<dbReference type="eggNOG" id="COG0845">
    <property type="taxonomic scope" value="Bacteria"/>
</dbReference>
<evidence type="ECO:0000313" key="8">
    <source>
        <dbReference type="EMBL" id="EDM80242.1"/>
    </source>
</evidence>
<sequence length="385" mass="40709">MHRRSRSTLVALLAVALACACSTTDDQAPTPEPERDDAPLGVARVRVAPVERCRVDASARIHGQIEDRSELSLAFALPGRVRSLEVEVGATVEAGQLLARLDDQDLRARAAAASSGRELAEEGREQAARELERSELLASRRSLGAATAERTASSLRQAEAQVELARSEARAARSMLRHGRLEAPVAGVVAELHTRRGEVVGAGQPILRIEPSEPRRTVRARVPEHLLGRFEVGARVHGRSLGTDRPFVAVVRRVGAVRRGPGYVQELVADLEPSPEGVGAFPLGVSVELEVPPAKGDDGPDSPDSPNEGLCVPLGAISYAAPGRTGAFVLGSEGTVHFRELELGASDGRHVIARAGLEPGERVVAQGLDSLREGSRVAVVEGPAS</sequence>
<keyword evidence="5" id="KW-0732">Signal</keyword>
<keyword evidence="4" id="KW-0175">Coiled coil</keyword>
<dbReference type="Gene3D" id="2.40.30.170">
    <property type="match status" value="1"/>
</dbReference>
<evidence type="ECO:0000256" key="3">
    <source>
        <dbReference type="ARBA" id="ARBA00022448"/>
    </source>
</evidence>
<dbReference type="PANTHER" id="PTHR30469:SF15">
    <property type="entry name" value="HLYD FAMILY OF SECRETION PROTEINS"/>
    <property type="match status" value="1"/>
</dbReference>
<comment type="caution">
    <text evidence="8">The sequence shown here is derived from an EMBL/GenBank/DDBJ whole genome shotgun (WGS) entry which is preliminary data.</text>
</comment>
<dbReference type="Pfam" id="PF25917">
    <property type="entry name" value="BSH_RND"/>
    <property type="match status" value="1"/>
</dbReference>
<dbReference type="PROSITE" id="PS51257">
    <property type="entry name" value="PROKAR_LIPOPROTEIN"/>
    <property type="match status" value="1"/>
</dbReference>
<evidence type="ECO:0000259" key="7">
    <source>
        <dbReference type="Pfam" id="PF25967"/>
    </source>
</evidence>
<dbReference type="AlphaFoldDB" id="A6G1H8"/>